<feature type="region of interest" description="Disordered" evidence="1">
    <location>
        <begin position="584"/>
        <end position="617"/>
    </location>
</feature>
<accession>A0A9Q8Q9R7</accession>
<reference evidence="2" key="1">
    <citation type="submission" date="2021-11" db="EMBL/GenBank/DDBJ databases">
        <title>Purpureocillium_takamizusanense_genome.</title>
        <authorList>
            <person name="Nguyen N.-H."/>
        </authorList>
    </citation>
    <scope>NUCLEOTIDE SEQUENCE</scope>
    <source>
        <strain evidence="2">PT3</strain>
    </source>
</reference>
<proteinExistence type="predicted"/>
<sequence>MFPPNPSWMRTQIWSLANATLQPCAIPPNMADARPRLGHECMAGRCPDIDSASSDRTSSRERRLSRLIAKYESLKEPDRLRQSVGYVELPASLTAPTSAHAAGESNPFASGAQSESTWSFPAMKDTVVDFGLSLPRHAALGQTAVVSSPAKDGASGVERTSMVAERRRFFEASQPGSVPSNLTSVHRPPKDTKAGLPATCTRQTLRTVSPSPSARSNSTVLYDTPAAASVYRLAERDTAASMHSSLPDSLSVSSTTGLIDDACSSSRGAAPGLASRLPDQPMDQGAAGKALRWPSGARRERPETPTRCSGKAAVGTLKPTPRECNTAIVKTPAGDTARKLHHGVLAATPTLRAVRAHSPTIASLQKRFHASIQSTSAPSPGKIRQDPAMVPRQLVGTRGSYRSTPDSDGGLWAASEPRAQVRVHEKRTHPPHDIETTAQQPKLRDRIDLFESFGLGAELGSSTERLLVPASTTHDTKGLKRPSSSDNRVGAALRKLSGTWRRARLGSHAGRMPPASQKDRIEQQSPSLSSDGSVVTFRGASQTNLLDAVAFDFADDLCNPTPWLPSAPASNDRIEPAHRGLSDMDGSLHSTNSYAQPRPGSGKRLAEGRTHAGGKRAETWTQVAQQSGRRVSSRRWMSRSSGTGTMVARVQCALQQPRPVRANEVKRLVSLCKDKVTG</sequence>
<feature type="region of interest" description="Disordered" evidence="1">
    <location>
        <begin position="262"/>
        <end position="317"/>
    </location>
</feature>
<feature type="compositionally biased region" description="Polar residues" evidence="1">
    <location>
        <begin position="174"/>
        <end position="184"/>
    </location>
</feature>
<dbReference type="Proteomes" id="UP000829364">
    <property type="component" value="Chromosome 2"/>
</dbReference>
<feature type="region of interest" description="Disordered" evidence="1">
    <location>
        <begin position="173"/>
        <end position="196"/>
    </location>
</feature>
<feature type="compositionally biased region" description="Polar residues" evidence="1">
    <location>
        <begin position="523"/>
        <end position="534"/>
    </location>
</feature>
<dbReference type="OrthoDB" id="5084700at2759"/>
<evidence type="ECO:0000256" key="1">
    <source>
        <dbReference type="SAM" id="MobiDB-lite"/>
    </source>
</evidence>
<evidence type="ECO:0000313" key="2">
    <source>
        <dbReference type="EMBL" id="UNI15312.1"/>
    </source>
</evidence>
<dbReference type="RefSeq" id="XP_047838793.1">
    <property type="nucleotide sequence ID" value="XM_047982825.1"/>
</dbReference>
<organism evidence="2 3">
    <name type="scientific">Purpureocillium takamizusanense</name>
    <dbReference type="NCBI Taxonomy" id="2060973"/>
    <lineage>
        <taxon>Eukaryota</taxon>
        <taxon>Fungi</taxon>
        <taxon>Dikarya</taxon>
        <taxon>Ascomycota</taxon>
        <taxon>Pezizomycotina</taxon>
        <taxon>Sordariomycetes</taxon>
        <taxon>Hypocreomycetidae</taxon>
        <taxon>Hypocreales</taxon>
        <taxon>Ophiocordycipitaceae</taxon>
        <taxon>Purpureocillium</taxon>
    </lineage>
</organism>
<dbReference type="GeneID" id="72063816"/>
<dbReference type="EMBL" id="CP086355">
    <property type="protein sequence ID" value="UNI15312.1"/>
    <property type="molecule type" value="Genomic_DNA"/>
</dbReference>
<dbReference type="AlphaFoldDB" id="A0A9Q8Q9R7"/>
<gene>
    <name evidence="2" type="ORF">JDV02_001855</name>
</gene>
<name>A0A9Q8Q9R7_9HYPO</name>
<dbReference type="KEGG" id="ptkz:JDV02_001855"/>
<feature type="compositionally biased region" description="Basic and acidic residues" evidence="1">
    <location>
        <begin position="604"/>
        <end position="617"/>
    </location>
</feature>
<protein>
    <submittedName>
        <fullName evidence="2">Uncharacterized protein</fullName>
    </submittedName>
</protein>
<keyword evidence="3" id="KW-1185">Reference proteome</keyword>
<evidence type="ECO:0000313" key="3">
    <source>
        <dbReference type="Proteomes" id="UP000829364"/>
    </source>
</evidence>
<feature type="region of interest" description="Disordered" evidence="1">
    <location>
        <begin position="500"/>
        <end position="534"/>
    </location>
</feature>